<dbReference type="Gene3D" id="1.25.40.10">
    <property type="entry name" value="Tetratricopeptide repeat domain"/>
    <property type="match status" value="1"/>
</dbReference>
<dbReference type="EC" id="1.14.11.2" evidence="5"/>
<evidence type="ECO:0000256" key="6">
    <source>
        <dbReference type="ARBA" id="ARBA00022723"/>
    </source>
</evidence>
<dbReference type="STRING" id="6282.A0A2K6VMM0"/>
<evidence type="ECO:0000256" key="11">
    <source>
        <dbReference type="ARBA" id="ARBA00023004"/>
    </source>
</evidence>
<evidence type="ECO:0000256" key="3">
    <source>
        <dbReference type="ARBA" id="ARBA00004319"/>
    </source>
</evidence>
<keyword evidence="9" id="KW-0223">Dioxygenase</keyword>
<dbReference type="GO" id="GO:0031418">
    <property type="term" value="F:L-ascorbic acid binding"/>
    <property type="evidence" value="ECO:0007669"/>
    <property type="project" value="UniProtKB-KW"/>
</dbReference>
<dbReference type="SMART" id="SM00702">
    <property type="entry name" value="P4Hc"/>
    <property type="match status" value="1"/>
</dbReference>
<dbReference type="GO" id="GO:0005788">
    <property type="term" value="C:endoplasmic reticulum lumen"/>
    <property type="evidence" value="ECO:0007669"/>
    <property type="project" value="UniProtKB-SubCell"/>
</dbReference>
<dbReference type="PANTHER" id="PTHR10869:SF244">
    <property type="entry name" value="PROLYL 4-HYDROXYLASE SUBUNIT ALPHA-2"/>
    <property type="match status" value="1"/>
</dbReference>
<keyword evidence="15" id="KW-1185">Reference proteome</keyword>
<name>A0A2K6VMM0_ONCVO</name>
<protein>
    <recommendedName>
        <fullName evidence="5">procollagen-proline 4-dioxygenase</fullName>
        <ecNumber evidence="5">1.14.11.2</ecNumber>
    </recommendedName>
</protein>
<dbReference type="InterPro" id="IPR011990">
    <property type="entry name" value="TPR-like_helical_dom_sf"/>
</dbReference>
<dbReference type="OMA" id="PIMINDY"/>
<comment type="function">
    <text evidence="2">Catalyzes the post-translational formation of 4-hydroxyproline in -Xaa-Pro-Gly- sequences in collagens and other proteins.</text>
</comment>
<dbReference type="EnsemblMetazoa" id="OVOC12407.1">
    <property type="protein sequence ID" value="OVOC12407.1"/>
    <property type="gene ID" value="WBGene00249216"/>
</dbReference>
<reference evidence="15" key="1">
    <citation type="submission" date="2013-10" db="EMBL/GenBank/DDBJ databases">
        <title>Genome sequencing of Onchocerca volvulus.</title>
        <authorList>
            <person name="Cotton J."/>
            <person name="Tsai J."/>
            <person name="Stanley E."/>
            <person name="Tracey A."/>
            <person name="Holroyd N."/>
            <person name="Lustigman S."/>
            <person name="Berriman M."/>
        </authorList>
    </citation>
    <scope>NUCLEOTIDE SEQUENCE</scope>
</reference>
<dbReference type="InterPro" id="IPR013547">
    <property type="entry name" value="P4H_N"/>
</dbReference>
<dbReference type="Proteomes" id="UP000024404">
    <property type="component" value="Unassembled WGS sequence"/>
</dbReference>
<evidence type="ECO:0000256" key="2">
    <source>
        <dbReference type="ARBA" id="ARBA00002035"/>
    </source>
</evidence>
<comment type="cofactor">
    <cofactor evidence="1">
        <name>L-ascorbate</name>
        <dbReference type="ChEBI" id="CHEBI:38290"/>
    </cofactor>
</comment>
<dbReference type="PROSITE" id="PS51471">
    <property type="entry name" value="FE2OG_OXY"/>
    <property type="match status" value="1"/>
</dbReference>
<keyword evidence="12" id="KW-0325">Glycoprotein</keyword>
<dbReference type="InterPro" id="IPR059068">
    <property type="entry name" value="TPR_P4H"/>
</dbReference>
<dbReference type="Pfam" id="PF13640">
    <property type="entry name" value="2OG-FeII_Oxy_3"/>
    <property type="match status" value="1"/>
</dbReference>
<dbReference type="GO" id="GO:0005506">
    <property type="term" value="F:iron ion binding"/>
    <property type="evidence" value="ECO:0007669"/>
    <property type="project" value="InterPro"/>
</dbReference>
<evidence type="ECO:0000256" key="4">
    <source>
        <dbReference type="ARBA" id="ARBA00006511"/>
    </source>
</evidence>
<accession>A0A2K6VMM0</accession>
<evidence type="ECO:0000313" key="14">
    <source>
        <dbReference type="EnsemblMetazoa" id="OVOC12407.1"/>
    </source>
</evidence>
<dbReference type="EnsemblMetazoa" id="OVOC12407.2">
    <property type="protein sequence ID" value="OVOC12407.2"/>
    <property type="gene ID" value="WBGene00249216"/>
</dbReference>
<keyword evidence="11" id="KW-0408">Iron</keyword>
<dbReference type="InterPro" id="IPR044862">
    <property type="entry name" value="Pro_4_hyd_alph_FE2OG_OXY"/>
</dbReference>
<sequence>MHYSKLISTTVLNIFIMSAIVSAEFYTSRVSLKAMIGADRDIPIMINDYVKEGLDKLNYLKKFAQELQEHNNKAIRDNEEAIRHPVNAFLLIKKIITDWNKAVKIMRSNSADNVIRIMTHQRTIKRINYPAKEGLSGAAIGLLRLQDTYKMNTKDIADGKILNSEMRTVALTAGDCFEIGRVAYNTFDYYHTVMWMQEARERIEKEAIPTANLEDILDYLTFSLYKQGNLKQALLLTDELYRMSKNNSESIPMGLLSINSEINFTCIRNFLLWDHSRAKRNIKRYEDLLEKNGVQRTDMRRNIPLINNVRHKNNHDEGMMLMYEALCRQEVPIDTMAQVRLYCYYKMDLPYLRLAPFKVEIVRQNPLAVLFYEIISDEEGQIIQMLAIPKACLLNGSRIYNNSTGNFESPSFRILKSTRLRPTEHEVVKRIDRRLELATNLEVKTAENLMTFQFLNYGIAGYYGHHLDCALINERDQRFEKKVRETRNRVATFLIYITEPQIGSWTTFMLNFKISVPCIKNAALFWYNLMRNGEVDMRSQHAACPVLTGIKWTAIKWFRERGQEGRRPCGLNQFDQERYVGDLGAAKPKHHLNIKKEAKKMNRKH</sequence>
<comment type="subcellular location">
    <subcellularLocation>
        <location evidence="3">Endoplasmic reticulum lumen</location>
    </subcellularLocation>
</comment>
<dbReference type="GO" id="GO:0004656">
    <property type="term" value="F:procollagen-proline 4-dioxygenase activity"/>
    <property type="evidence" value="ECO:0007669"/>
    <property type="project" value="UniProtKB-EC"/>
</dbReference>
<comment type="similarity">
    <text evidence="4">Belongs to the P4HA family.</text>
</comment>
<dbReference type="PANTHER" id="PTHR10869">
    <property type="entry name" value="PROLYL 4-HYDROXYLASE ALPHA SUBUNIT"/>
    <property type="match status" value="1"/>
</dbReference>
<dbReference type="Pfam" id="PF23558">
    <property type="entry name" value="TPR_P4H"/>
    <property type="match status" value="1"/>
</dbReference>
<organism evidence="14 15">
    <name type="scientific">Onchocerca volvulus</name>
    <dbReference type="NCBI Taxonomy" id="6282"/>
    <lineage>
        <taxon>Eukaryota</taxon>
        <taxon>Metazoa</taxon>
        <taxon>Ecdysozoa</taxon>
        <taxon>Nematoda</taxon>
        <taxon>Chromadorea</taxon>
        <taxon>Rhabditida</taxon>
        <taxon>Spirurina</taxon>
        <taxon>Spiruromorpha</taxon>
        <taxon>Filarioidea</taxon>
        <taxon>Onchocercidae</taxon>
        <taxon>Onchocerca</taxon>
    </lineage>
</organism>
<keyword evidence="6" id="KW-0479">Metal-binding</keyword>
<keyword evidence="10" id="KW-0560">Oxidoreductase</keyword>
<dbReference type="InterPro" id="IPR006620">
    <property type="entry name" value="Pro_4_hyd_alph"/>
</dbReference>
<evidence type="ECO:0000256" key="12">
    <source>
        <dbReference type="ARBA" id="ARBA00023180"/>
    </source>
</evidence>
<keyword evidence="8" id="KW-0847">Vitamin C</keyword>
<dbReference type="FunFam" id="1.25.40.10:FF:000006">
    <property type="entry name" value="Prolyl 4-hydroxylase subunit alpha 2"/>
    <property type="match status" value="1"/>
</dbReference>
<dbReference type="EMBL" id="CMVM020000454">
    <property type="status" value="NOT_ANNOTATED_CDS"/>
    <property type="molecule type" value="Genomic_DNA"/>
</dbReference>
<dbReference type="Gene3D" id="6.10.140.1460">
    <property type="match status" value="1"/>
</dbReference>
<proteinExistence type="inferred from homology"/>
<evidence type="ECO:0000256" key="9">
    <source>
        <dbReference type="ARBA" id="ARBA00022964"/>
    </source>
</evidence>
<dbReference type="Pfam" id="PF08336">
    <property type="entry name" value="P4Ha_N"/>
    <property type="match status" value="1"/>
</dbReference>
<dbReference type="InterPro" id="IPR045054">
    <property type="entry name" value="P4HA-like"/>
</dbReference>
<feature type="domain" description="Fe2OG dioxygenase" evidence="13">
    <location>
        <begin position="448"/>
        <end position="560"/>
    </location>
</feature>
<keyword evidence="7" id="KW-0256">Endoplasmic reticulum</keyword>
<dbReference type="AlphaFoldDB" id="A0A2K6VMM0"/>
<evidence type="ECO:0000256" key="1">
    <source>
        <dbReference type="ARBA" id="ARBA00001961"/>
    </source>
</evidence>
<evidence type="ECO:0000313" key="15">
    <source>
        <dbReference type="Proteomes" id="UP000024404"/>
    </source>
</evidence>
<reference evidence="14" key="2">
    <citation type="submission" date="2018-02" db="UniProtKB">
        <authorList>
            <consortium name="EnsemblMetazoa"/>
        </authorList>
    </citation>
    <scope>IDENTIFICATION</scope>
</reference>
<evidence type="ECO:0000256" key="10">
    <source>
        <dbReference type="ARBA" id="ARBA00023002"/>
    </source>
</evidence>
<dbReference type="InterPro" id="IPR005123">
    <property type="entry name" value="Oxoglu/Fe-dep_dioxygenase_dom"/>
</dbReference>
<evidence type="ECO:0000256" key="7">
    <source>
        <dbReference type="ARBA" id="ARBA00022824"/>
    </source>
</evidence>
<evidence type="ECO:0000259" key="13">
    <source>
        <dbReference type="PROSITE" id="PS51471"/>
    </source>
</evidence>
<evidence type="ECO:0000256" key="8">
    <source>
        <dbReference type="ARBA" id="ARBA00022896"/>
    </source>
</evidence>
<evidence type="ECO:0000256" key="5">
    <source>
        <dbReference type="ARBA" id="ARBA00012269"/>
    </source>
</evidence>
<dbReference type="Gene3D" id="2.60.120.620">
    <property type="entry name" value="q2cbj1_9rhob like domain"/>
    <property type="match status" value="1"/>
</dbReference>